<gene>
    <name evidence="1" type="ORF">RB548_02115</name>
</gene>
<sequence>MQKKAAENVELFKGMEALREELPEIEERKSPHLRPHVGIDDILEKVLHGEMQPAEADKWAREHCFEPFSELPREIDVFGSECPNWTVEMVAAWFRWKDPKMVMRHAAASYAGACVWAKNPLARRQPFGPDPISAKGHRLEVMEATSIFEPFIGYDGRPYSFLPHGYWQKVLFAHLKFGDIRAVGRENAVKLVCIPIEAWDRGMFVRHDDQTALLVDKQIYTQIEFASADVKALPHEPNIKMRPWKKDMPELTPVNEDLRAILQARSPQGFAPLSKIERGNLKEQMLQLHKDMKWDDDETFRRFLHRLIDDICEKNPRVPKRKLVPRPVYTIRG</sequence>
<evidence type="ECO:0000313" key="2">
    <source>
        <dbReference type="Proteomes" id="UP001432360"/>
    </source>
</evidence>
<dbReference type="RefSeq" id="WP_331373417.1">
    <property type="nucleotide sequence ID" value="NZ_CP133148.1"/>
</dbReference>
<accession>A0ABZ2B9Q3</accession>
<dbReference type="Proteomes" id="UP001432360">
    <property type="component" value="Chromosome"/>
</dbReference>
<dbReference type="EMBL" id="CP133148">
    <property type="protein sequence ID" value="WVT04234.1"/>
    <property type="molecule type" value="Genomic_DNA"/>
</dbReference>
<reference evidence="1" key="1">
    <citation type="submission" date="2023-08" db="EMBL/GenBank/DDBJ databases">
        <title>Complete genome sequence of Sinorhizobium chiapanecum ITTG S70 isolated from Acaciella angustissima nodules in Chiapas-Mexico.</title>
        <authorList>
            <person name="Rincon-Rosales R."/>
            <person name="Rogel M.A."/>
            <person name="Rincon-Medina C.I."/>
            <person name="Guerrero G."/>
            <person name="Manzano-Gomez L.A."/>
            <person name="Lopez-Lopez A."/>
            <person name="Rincon Molina F.A."/>
            <person name="Martinez-Romero E."/>
        </authorList>
    </citation>
    <scope>NUCLEOTIDE SEQUENCE</scope>
    <source>
        <strain evidence="1">ITTG S70</strain>
    </source>
</reference>
<protein>
    <submittedName>
        <fullName evidence="1">Uncharacterized protein</fullName>
    </submittedName>
</protein>
<keyword evidence="2" id="KW-1185">Reference proteome</keyword>
<name>A0ABZ2B9Q3_9HYPH</name>
<evidence type="ECO:0000313" key="1">
    <source>
        <dbReference type="EMBL" id="WVT04234.1"/>
    </source>
</evidence>
<organism evidence="1 2">
    <name type="scientific">Sinorhizobium chiapasense</name>
    <dbReference type="NCBI Taxonomy" id="501572"/>
    <lineage>
        <taxon>Bacteria</taxon>
        <taxon>Pseudomonadati</taxon>
        <taxon>Pseudomonadota</taxon>
        <taxon>Alphaproteobacteria</taxon>
        <taxon>Hyphomicrobiales</taxon>
        <taxon>Rhizobiaceae</taxon>
        <taxon>Sinorhizobium/Ensifer group</taxon>
        <taxon>Sinorhizobium</taxon>
    </lineage>
</organism>
<proteinExistence type="predicted"/>